<evidence type="ECO:0000256" key="3">
    <source>
        <dbReference type="ARBA" id="ARBA00022629"/>
    </source>
</evidence>
<comment type="similarity">
    <text evidence="2">Belongs to the ROK (NagC/XylR) family.</text>
</comment>
<dbReference type="GO" id="GO:0042732">
    <property type="term" value="P:D-xylose metabolic process"/>
    <property type="evidence" value="ECO:0007669"/>
    <property type="project" value="UniProtKB-KW"/>
</dbReference>
<evidence type="ECO:0000256" key="1">
    <source>
        <dbReference type="ARBA" id="ARBA00002486"/>
    </source>
</evidence>
<keyword evidence="3" id="KW-0119">Carbohydrate metabolism</keyword>
<dbReference type="Gene3D" id="1.10.10.10">
    <property type="entry name" value="Winged helix-like DNA-binding domain superfamily/Winged helix DNA-binding domain"/>
    <property type="match status" value="1"/>
</dbReference>
<evidence type="ECO:0000313" key="5">
    <source>
        <dbReference type="Proteomes" id="UP000570361"/>
    </source>
</evidence>
<dbReference type="SUPFAM" id="SSF53067">
    <property type="entry name" value="Actin-like ATPase domain"/>
    <property type="match status" value="1"/>
</dbReference>
<keyword evidence="3" id="KW-0859">Xylose metabolism</keyword>
<dbReference type="PANTHER" id="PTHR18964:SF149">
    <property type="entry name" value="BIFUNCTIONAL UDP-N-ACETYLGLUCOSAMINE 2-EPIMERASE_N-ACETYLMANNOSAMINE KINASE"/>
    <property type="match status" value="1"/>
</dbReference>
<dbReference type="AlphaFoldDB" id="A0A7W5FNH8"/>
<comment type="function">
    <text evidence="1">Transcriptional repressor of xylose-utilizing enzymes.</text>
</comment>
<protein>
    <submittedName>
        <fullName evidence="4">Putative NBD/HSP70 family sugar kinase</fullName>
    </submittedName>
</protein>
<proteinExistence type="inferred from homology"/>
<accession>A0A7W5FNH8</accession>
<dbReference type="InterPro" id="IPR036390">
    <property type="entry name" value="WH_DNA-bd_sf"/>
</dbReference>
<comment type="caution">
    <text evidence="4">The sequence shown here is derived from an EMBL/GenBank/DDBJ whole genome shotgun (WGS) entry which is preliminary data.</text>
</comment>
<keyword evidence="4" id="KW-0418">Kinase</keyword>
<organism evidence="4 5">
    <name type="scientific">Paenibacillus phyllosphaerae</name>
    <dbReference type="NCBI Taxonomy" id="274593"/>
    <lineage>
        <taxon>Bacteria</taxon>
        <taxon>Bacillati</taxon>
        <taxon>Bacillota</taxon>
        <taxon>Bacilli</taxon>
        <taxon>Bacillales</taxon>
        <taxon>Paenibacillaceae</taxon>
        <taxon>Paenibacillus</taxon>
    </lineage>
</organism>
<evidence type="ECO:0000313" key="4">
    <source>
        <dbReference type="EMBL" id="MBB3111014.1"/>
    </source>
</evidence>
<name>A0A7W5FNH8_9BACL</name>
<gene>
    <name evidence="4" type="ORF">FHS18_003082</name>
</gene>
<dbReference type="SUPFAM" id="SSF46785">
    <property type="entry name" value="Winged helix' DNA-binding domain"/>
    <property type="match status" value="1"/>
</dbReference>
<dbReference type="RefSeq" id="WP_183600910.1">
    <property type="nucleotide sequence ID" value="NZ_JACHXK010000006.1"/>
</dbReference>
<keyword evidence="4" id="KW-0808">Transferase</keyword>
<dbReference type="InterPro" id="IPR043129">
    <property type="entry name" value="ATPase_NBD"/>
</dbReference>
<dbReference type="InterPro" id="IPR000600">
    <property type="entry name" value="ROK"/>
</dbReference>
<evidence type="ECO:0000256" key="2">
    <source>
        <dbReference type="ARBA" id="ARBA00006479"/>
    </source>
</evidence>
<dbReference type="InterPro" id="IPR036388">
    <property type="entry name" value="WH-like_DNA-bd_sf"/>
</dbReference>
<dbReference type="Pfam" id="PF00480">
    <property type="entry name" value="ROK"/>
    <property type="match status" value="1"/>
</dbReference>
<dbReference type="GO" id="GO:0016301">
    <property type="term" value="F:kinase activity"/>
    <property type="evidence" value="ECO:0007669"/>
    <property type="project" value="UniProtKB-KW"/>
</dbReference>
<reference evidence="4 5" key="1">
    <citation type="submission" date="2020-08" db="EMBL/GenBank/DDBJ databases">
        <title>Genomic Encyclopedia of Type Strains, Phase III (KMG-III): the genomes of soil and plant-associated and newly described type strains.</title>
        <authorList>
            <person name="Whitman W."/>
        </authorList>
    </citation>
    <scope>NUCLEOTIDE SEQUENCE [LARGE SCALE GENOMIC DNA]</scope>
    <source>
        <strain evidence="4 5">CECT 5862</strain>
    </source>
</reference>
<sequence>MTILPSFPIASPKKLIYTHIARQGVTSKAELMPLSGMTSSSLTRLLEEMVADKLLITGYGPSSGGRRPILYEVNADYGYFFGLDISRRTSTLGFFDAKMNSKALLRWRMDEAMTPEALIDYVVLNIRSIMLDHHIQPHQVVGIGIGAVGPLDRKTGVIIEPSNFPARGWNQVPICKLLEERTGIASRLGNGADAALIGEHWSMRSENLQHMLYVHAGVGLRSAMMSGGHIVHGSVDMEGAVGQMIIQMDGPRLHDHGNYGAWEALASVQALEKRARAVAKTGRADIPGAGQVPPERLTYDVLLQGLHSGNAYAREIFTQSAVCFGIGLANLINVLHPESIVLGGPLINSHELYFQTAIDTAKRNIYYYPDYVPSFSKGKLQEDAVAVGSAMMVWSNMVV</sequence>
<dbReference type="EMBL" id="JACHXK010000006">
    <property type="protein sequence ID" value="MBB3111014.1"/>
    <property type="molecule type" value="Genomic_DNA"/>
</dbReference>
<keyword evidence="5" id="KW-1185">Reference proteome</keyword>
<dbReference type="Gene3D" id="3.30.420.40">
    <property type="match status" value="2"/>
</dbReference>
<dbReference type="Proteomes" id="UP000570361">
    <property type="component" value="Unassembled WGS sequence"/>
</dbReference>
<dbReference type="PANTHER" id="PTHR18964">
    <property type="entry name" value="ROK (REPRESSOR, ORF, KINASE) FAMILY"/>
    <property type="match status" value="1"/>
</dbReference>